<name>A0A917D505_9BACI</name>
<dbReference type="RefSeq" id="WP_188613141.1">
    <property type="nucleotide sequence ID" value="NZ_BMJT01000001.1"/>
</dbReference>
<dbReference type="PROSITE" id="PS50887">
    <property type="entry name" value="GGDEF"/>
    <property type="match status" value="1"/>
</dbReference>
<evidence type="ECO:0000313" key="4">
    <source>
        <dbReference type="Proteomes" id="UP000616608"/>
    </source>
</evidence>
<dbReference type="CDD" id="cd01948">
    <property type="entry name" value="EAL"/>
    <property type="match status" value="1"/>
</dbReference>
<sequence>MSRNQNNNIVDVKYVDLLPLPTLIISEEGTIVHLSQYTYLIFGNEAKHLLQQPIITVAPQLFPSINMGELESMLKKPKLQQMKNVQLHALTQVFPNTDLFIQPCVFEDQSSIALTCVTSQDTINNALLLKELSDLRNGIYQTLMMVTLDEDGFILDANQAFLRASQWTPKRVIGKSFWQLFPQTTNTYKLPEQIWRILQQGQIWQGEAALLTKNDQEYWGDLVIFPTFCPIQRVQRYILIGRDISKAKTELHKLQKYAYVDAETGLHNAYWLENEIGELVEDKRNFSFVYLSIDKFYTLKEMHNTPLDESLGVAFTERLKTYFQDSIIARINETDFALLTPLSEWFIQGFLNYLDGNPIYHEQFALPISVSGGITRFPAEFTTYTQLMRTSLATISAVREAGGNQIVALSADRHRELNRAALLETRLLKALDEKNLHVLYQPQVNTQTQKICGVEALVRWDDDVVGSVAPGELIPLAESTGLIHNIGNYMLREACQQAVSWKKAGTPITVSINASVREFRDKNMADVVLQTLAETRCPAELIQFEITEKFALEAELVGSIQKQLETLQEAGVSFVLDDFGTGYSSFRYLQILPISAIKIDDTFIQAIEKSEKTQKLVESMIQLGKTLDLTIVAEGVETTQQLKWLQTTACDILQGYAICKPIAVADINKRL</sequence>
<dbReference type="SUPFAM" id="SSF141868">
    <property type="entry name" value="EAL domain-like"/>
    <property type="match status" value="1"/>
</dbReference>
<evidence type="ECO:0000259" key="1">
    <source>
        <dbReference type="PROSITE" id="PS50883"/>
    </source>
</evidence>
<gene>
    <name evidence="3" type="ORF">GCM10007425_01930</name>
</gene>
<evidence type="ECO:0000259" key="2">
    <source>
        <dbReference type="PROSITE" id="PS50887"/>
    </source>
</evidence>
<accession>A0A917D505</accession>
<dbReference type="SUPFAM" id="SSF55785">
    <property type="entry name" value="PYP-like sensor domain (PAS domain)"/>
    <property type="match status" value="1"/>
</dbReference>
<dbReference type="InterPro" id="IPR000014">
    <property type="entry name" value="PAS"/>
</dbReference>
<dbReference type="Pfam" id="PF13426">
    <property type="entry name" value="PAS_9"/>
    <property type="match status" value="1"/>
</dbReference>
<dbReference type="Proteomes" id="UP000616608">
    <property type="component" value="Unassembled WGS sequence"/>
</dbReference>
<dbReference type="CDD" id="cd00130">
    <property type="entry name" value="PAS"/>
    <property type="match status" value="1"/>
</dbReference>
<dbReference type="SMART" id="SM00091">
    <property type="entry name" value="PAS"/>
    <property type="match status" value="2"/>
</dbReference>
<dbReference type="InterPro" id="IPR043128">
    <property type="entry name" value="Rev_trsase/Diguanyl_cyclase"/>
</dbReference>
<dbReference type="Pfam" id="PF00563">
    <property type="entry name" value="EAL"/>
    <property type="match status" value="1"/>
</dbReference>
<dbReference type="InterPro" id="IPR029787">
    <property type="entry name" value="Nucleotide_cyclase"/>
</dbReference>
<dbReference type="InterPro" id="IPR052155">
    <property type="entry name" value="Biofilm_reg_signaling"/>
</dbReference>
<dbReference type="NCBIfam" id="TIGR00229">
    <property type="entry name" value="sensory_box"/>
    <property type="match status" value="1"/>
</dbReference>
<dbReference type="InterPro" id="IPR035919">
    <property type="entry name" value="EAL_sf"/>
</dbReference>
<reference evidence="3" key="2">
    <citation type="submission" date="2020-09" db="EMBL/GenBank/DDBJ databases">
        <authorList>
            <person name="Sun Q."/>
            <person name="Zhou Y."/>
        </authorList>
    </citation>
    <scope>NUCLEOTIDE SEQUENCE</scope>
    <source>
        <strain evidence="3">CGMCC 1.15760</strain>
    </source>
</reference>
<dbReference type="Gene3D" id="3.20.20.450">
    <property type="entry name" value="EAL domain"/>
    <property type="match status" value="1"/>
</dbReference>
<comment type="caution">
    <text evidence="3">The sequence shown here is derived from an EMBL/GenBank/DDBJ whole genome shotgun (WGS) entry which is preliminary data.</text>
</comment>
<dbReference type="SMART" id="SM00267">
    <property type="entry name" value="GGDEF"/>
    <property type="match status" value="1"/>
</dbReference>
<dbReference type="SMART" id="SM00052">
    <property type="entry name" value="EAL"/>
    <property type="match status" value="1"/>
</dbReference>
<dbReference type="SUPFAM" id="SSF55073">
    <property type="entry name" value="Nucleotide cyclase"/>
    <property type="match status" value="1"/>
</dbReference>
<dbReference type="InterPro" id="IPR001633">
    <property type="entry name" value="EAL_dom"/>
</dbReference>
<dbReference type="PANTHER" id="PTHR44757:SF2">
    <property type="entry name" value="BIOFILM ARCHITECTURE MAINTENANCE PROTEIN MBAA"/>
    <property type="match status" value="1"/>
</dbReference>
<evidence type="ECO:0008006" key="5">
    <source>
        <dbReference type="Google" id="ProtNLM"/>
    </source>
</evidence>
<dbReference type="InterPro" id="IPR035965">
    <property type="entry name" value="PAS-like_dom_sf"/>
</dbReference>
<organism evidence="3 4">
    <name type="scientific">Lysinibacillus alkalisoli</name>
    <dbReference type="NCBI Taxonomy" id="1911548"/>
    <lineage>
        <taxon>Bacteria</taxon>
        <taxon>Bacillati</taxon>
        <taxon>Bacillota</taxon>
        <taxon>Bacilli</taxon>
        <taxon>Bacillales</taxon>
        <taxon>Bacillaceae</taxon>
        <taxon>Lysinibacillus</taxon>
    </lineage>
</organism>
<evidence type="ECO:0000313" key="3">
    <source>
        <dbReference type="EMBL" id="GGG11196.1"/>
    </source>
</evidence>
<reference evidence="3" key="1">
    <citation type="journal article" date="2014" name="Int. J. Syst. Evol. Microbiol.">
        <title>Complete genome sequence of Corynebacterium casei LMG S-19264T (=DSM 44701T), isolated from a smear-ripened cheese.</title>
        <authorList>
            <consortium name="US DOE Joint Genome Institute (JGI-PGF)"/>
            <person name="Walter F."/>
            <person name="Albersmeier A."/>
            <person name="Kalinowski J."/>
            <person name="Ruckert C."/>
        </authorList>
    </citation>
    <scope>NUCLEOTIDE SEQUENCE</scope>
    <source>
        <strain evidence="3">CGMCC 1.15760</strain>
    </source>
</reference>
<dbReference type="PANTHER" id="PTHR44757">
    <property type="entry name" value="DIGUANYLATE CYCLASE DGCP"/>
    <property type="match status" value="1"/>
</dbReference>
<proteinExistence type="predicted"/>
<dbReference type="InterPro" id="IPR000160">
    <property type="entry name" value="GGDEF_dom"/>
</dbReference>
<dbReference type="PROSITE" id="PS50883">
    <property type="entry name" value="EAL"/>
    <property type="match status" value="1"/>
</dbReference>
<dbReference type="Gene3D" id="3.30.70.270">
    <property type="match status" value="1"/>
</dbReference>
<dbReference type="AlphaFoldDB" id="A0A917D505"/>
<feature type="domain" description="GGDEF" evidence="2">
    <location>
        <begin position="284"/>
        <end position="411"/>
    </location>
</feature>
<dbReference type="Gene3D" id="3.30.450.20">
    <property type="entry name" value="PAS domain"/>
    <property type="match status" value="1"/>
</dbReference>
<feature type="domain" description="EAL" evidence="1">
    <location>
        <begin position="420"/>
        <end position="671"/>
    </location>
</feature>
<protein>
    <recommendedName>
        <fullName evidence="5">EAL domain-containing protein</fullName>
    </recommendedName>
</protein>
<keyword evidence="4" id="KW-1185">Reference proteome</keyword>
<dbReference type="EMBL" id="BMJT01000001">
    <property type="protein sequence ID" value="GGG11196.1"/>
    <property type="molecule type" value="Genomic_DNA"/>
</dbReference>